<comment type="caution">
    <text evidence="1">The sequence shown here is derived from an EMBL/GenBank/DDBJ whole genome shotgun (WGS) entry which is preliminary data.</text>
</comment>
<organism evidence="1 2">
    <name type="scientific">Paenibacillus aceti</name>
    <dbReference type="NCBI Taxonomy" id="1820010"/>
    <lineage>
        <taxon>Bacteria</taxon>
        <taxon>Bacillati</taxon>
        <taxon>Bacillota</taxon>
        <taxon>Bacilli</taxon>
        <taxon>Bacillales</taxon>
        <taxon>Paenibacillaceae</taxon>
        <taxon>Paenibacillus</taxon>
    </lineage>
</organism>
<dbReference type="EMBL" id="BMIW01000051">
    <property type="protein sequence ID" value="GGG18143.1"/>
    <property type="molecule type" value="Genomic_DNA"/>
</dbReference>
<evidence type="ECO:0000313" key="1">
    <source>
        <dbReference type="EMBL" id="GGG18143.1"/>
    </source>
</evidence>
<evidence type="ECO:0000313" key="2">
    <source>
        <dbReference type="Proteomes" id="UP000608420"/>
    </source>
</evidence>
<keyword evidence="2" id="KW-1185">Reference proteome</keyword>
<reference evidence="2" key="1">
    <citation type="journal article" date="2019" name="Int. J. Syst. Evol. Microbiol.">
        <title>The Global Catalogue of Microorganisms (GCM) 10K type strain sequencing project: providing services to taxonomists for standard genome sequencing and annotation.</title>
        <authorList>
            <consortium name="The Broad Institute Genomics Platform"/>
            <consortium name="The Broad Institute Genome Sequencing Center for Infectious Disease"/>
            <person name="Wu L."/>
            <person name="Ma J."/>
        </authorList>
    </citation>
    <scope>NUCLEOTIDE SEQUENCE [LARGE SCALE GENOMIC DNA]</scope>
    <source>
        <strain evidence="2">CGMCC 1.15420</strain>
    </source>
</reference>
<sequence>MKFQDISPVREHVPYINQSQRIVLSNYYGEGTRVYQAKKCTEAAFGCTGDCCDEKKAEITSKIETCGGKLESIYEGNGHCWLRITPYEKNDEILSIMLSRSQIQHENGESLLHPYPPHTMILVTIMLIIYSNF</sequence>
<dbReference type="Proteomes" id="UP000608420">
    <property type="component" value="Unassembled WGS sequence"/>
</dbReference>
<proteinExistence type="predicted"/>
<protein>
    <submittedName>
        <fullName evidence="1">Uncharacterized protein</fullName>
    </submittedName>
</protein>
<name>A0ABQ1W835_9BACL</name>
<gene>
    <name evidence="1" type="ORF">GCM10010913_45360</name>
</gene>
<dbReference type="RefSeq" id="WP_162944400.1">
    <property type="nucleotide sequence ID" value="NZ_BMIW01000051.1"/>
</dbReference>
<accession>A0ABQ1W835</accession>